<feature type="compositionally biased region" description="Basic and acidic residues" evidence="3">
    <location>
        <begin position="244"/>
        <end position="258"/>
    </location>
</feature>
<dbReference type="Pfam" id="PF01551">
    <property type="entry name" value="Peptidase_M23"/>
    <property type="match status" value="1"/>
</dbReference>
<reference evidence="7" key="2">
    <citation type="journal article" date="2017" name="Genome Announc.">
        <title>Draft genome sequence of Paludibacter jiangxiensis NM7(T), a propionate-producing fermentative bacterium.</title>
        <authorList>
            <person name="Qiu Y.-L."/>
            <person name="Tourlousse D.M."/>
            <person name="Matsuura N."/>
            <person name="Ohashi A."/>
            <person name="Sekiguchi Y."/>
        </authorList>
    </citation>
    <scope>NUCLEOTIDE SEQUENCE [LARGE SCALE GENOMIC DNA]</scope>
    <source>
        <strain evidence="7">NM7</strain>
    </source>
</reference>
<evidence type="ECO:0000256" key="4">
    <source>
        <dbReference type="SAM" id="SignalP"/>
    </source>
</evidence>
<dbReference type="GO" id="GO:0004222">
    <property type="term" value="F:metalloendopeptidase activity"/>
    <property type="evidence" value="ECO:0007669"/>
    <property type="project" value="TreeGrafter"/>
</dbReference>
<dbReference type="Proteomes" id="UP000076586">
    <property type="component" value="Unassembled WGS sequence"/>
</dbReference>
<dbReference type="PANTHER" id="PTHR21666">
    <property type="entry name" value="PEPTIDASE-RELATED"/>
    <property type="match status" value="1"/>
</dbReference>
<keyword evidence="6" id="KW-0378">Hydrolase</keyword>
<keyword evidence="2" id="KW-0175">Coiled coil</keyword>
<sequence>MYAKRNFVIFLLLAIISFPAFSQSIKDLQAQKAKLQEELKMTNKLLIDTKKSAASSETKLAIIRQTIASRKVLIENLSLQINALDRHMDTLQSEKTRLSQRLSRLRADYARLLQEAQIRKSTYSQLLFLFSSESFGQAYRRLRYLQESSDYRKKQAYEILGVQETITHKQNEIVQAKQSKVVTLSQKEQENKQLQSEQSKENKSLNELKKKNKELQAQLSKQQRQANTLNARIERAIMEEMRREEARREAARRKEQQAREAAATKKAAADRAAAERAAKKQGKKSKQPVATEEKAQTPVETSKPSPAALPATSAYVDMMTKEEALVSGNFAANRGRLPWPVEKGYIRGHFGIQPHPVLKHVTTNNKGIYIQAPRNSDARAVFDGIVTQRFAIPGNNNAIIIRHGNYRTVYANLTSIYVNVGDHVSPRQRIGKIFVDDENGGKTELYMMLWQDKTLLNPESWLAR</sequence>
<evidence type="ECO:0000313" key="7">
    <source>
        <dbReference type="Proteomes" id="UP000076586"/>
    </source>
</evidence>
<dbReference type="OrthoDB" id="9815884at2"/>
<feature type="compositionally biased region" description="Basic and acidic residues" evidence="3">
    <location>
        <begin position="267"/>
        <end position="278"/>
    </location>
</feature>
<dbReference type="InterPro" id="IPR016047">
    <property type="entry name" value="M23ase_b-sheet_dom"/>
</dbReference>
<feature type="coiled-coil region" evidence="2">
    <location>
        <begin position="74"/>
        <end position="115"/>
    </location>
</feature>
<gene>
    <name evidence="6" type="ORF">PJIAN_1182</name>
</gene>
<dbReference type="PANTHER" id="PTHR21666:SF289">
    <property type="entry name" value="L-ALA--D-GLU ENDOPEPTIDASE"/>
    <property type="match status" value="1"/>
</dbReference>
<dbReference type="AlphaFoldDB" id="A0A170Y8S9"/>
<dbReference type="InterPro" id="IPR050570">
    <property type="entry name" value="Cell_wall_metabolism_enzyme"/>
</dbReference>
<reference evidence="7" key="1">
    <citation type="submission" date="2016-04" db="EMBL/GenBank/DDBJ databases">
        <title>Draft genome sequence of Paludibacter jiangxiensis strain NM7.</title>
        <authorList>
            <person name="Qiu Y."/>
            <person name="Matsuura N."/>
            <person name="Ohashi A."/>
            <person name="Tourlousse M.D."/>
            <person name="Sekiguchi Y."/>
        </authorList>
    </citation>
    <scope>NUCLEOTIDE SEQUENCE [LARGE SCALE GENOMIC DNA]</scope>
    <source>
        <strain evidence="7">NM7</strain>
    </source>
</reference>
<dbReference type="EMBL" id="BDCR01000001">
    <property type="protein sequence ID" value="GAT61602.1"/>
    <property type="molecule type" value="Genomic_DNA"/>
</dbReference>
<evidence type="ECO:0000313" key="6">
    <source>
        <dbReference type="EMBL" id="GAT61602.1"/>
    </source>
</evidence>
<evidence type="ECO:0000256" key="2">
    <source>
        <dbReference type="SAM" id="Coils"/>
    </source>
</evidence>
<feature type="chain" id="PRO_5007904795" evidence="4">
    <location>
        <begin position="23"/>
        <end position="464"/>
    </location>
</feature>
<dbReference type="STRING" id="681398.PJIAN_1182"/>
<comment type="caution">
    <text evidence="6">The sequence shown here is derived from an EMBL/GenBank/DDBJ whole genome shotgun (WGS) entry which is preliminary data.</text>
</comment>
<dbReference type="RefSeq" id="WP_084252198.1">
    <property type="nucleotide sequence ID" value="NZ_BDCR01000001.1"/>
</dbReference>
<protein>
    <submittedName>
        <fullName evidence="6">Septal ring factor EnvC, activator of murein hydrolases AmiA and AmiB</fullName>
    </submittedName>
</protein>
<dbReference type="CDD" id="cd12797">
    <property type="entry name" value="M23_peptidase"/>
    <property type="match status" value="1"/>
</dbReference>
<evidence type="ECO:0000259" key="5">
    <source>
        <dbReference type="Pfam" id="PF01551"/>
    </source>
</evidence>
<feature type="region of interest" description="Disordered" evidence="3">
    <location>
        <begin position="244"/>
        <end position="308"/>
    </location>
</feature>
<name>A0A170Y8S9_9BACT</name>
<dbReference type="Gene3D" id="6.10.250.3150">
    <property type="match status" value="1"/>
</dbReference>
<organism evidence="6 7">
    <name type="scientific">Paludibacter jiangxiensis</name>
    <dbReference type="NCBI Taxonomy" id="681398"/>
    <lineage>
        <taxon>Bacteria</taxon>
        <taxon>Pseudomonadati</taxon>
        <taxon>Bacteroidota</taxon>
        <taxon>Bacteroidia</taxon>
        <taxon>Bacteroidales</taxon>
        <taxon>Paludibacteraceae</taxon>
        <taxon>Paludibacter</taxon>
    </lineage>
</organism>
<feature type="signal peptide" evidence="4">
    <location>
        <begin position="1"/>
        <end position="22"/>
    </location>
</feature>
<feature type="domain" description="M23ase beta-sheet core" evidence="5">
    <location>
        <begin position="364"/>
        <end position="458"/>
    </location>
</feature>
<evidence type="ECO:0000256" key="1">
    <source>
        <dbReference type="ARBA" id="ARBA00022729"/>
    </source>
</evidence>
<dbReference type="Gene3D" id="2.70.70.10">
    <property type="entry name" value="Glucose Permease (Domain IIA)"/>
    <property type="match status" value="1"/>
</dbReference>
<accession>A0A170Y8S9</accession>
<keyword evidence="7" id="KW-1185">Reference proteome</keyword>
<proteinExistence type="predicted"/>
<keyword evidence="1 4" id="KW-0732">Signal</keyword>
<evidence type="ECO:0000256" key="3">
    <source>
        <dbReference type="SAM" id="MobiDB-lite"/>
    </source>
</evidence>
<dbReference type="InterPro" id="IPR011055">
    <property type="entry name" value="Dup_hybrid_motif"/>
</dbReference>
<dbReference type="SUPFAM" id="SSF51261">
    <property type="entry name" value="Duplicated hybrid motif"/>
    <property type="match status" value="1"/>
</dbReference>